<evidence type="ECO:0000256" key="1">
    <source>
        <dbReference type="SAM" id="MobiDB-lite"/>
    </source>
</evidence>
<evidence type="ECO:0000313" key="3">
    <source>
        <dbReference type="Proteomes" id="UP001501637"/>
    </source>
</evidence>
<dbReference type="PANTHER" id="PTHR44103">
    <property type="entry name" value="PROPROTEIN CONVERTASE P"/>
    <property type="match status" value="1"/>
</dbReference>
<dbReference type="InterPro" id="IPR028994">
    <property type="entry name" value="Integrin_alpha_N"/>
</dbReference>
<dbReference type="PANTHER" id="PTHR44103:SF1">
    <property type="entry name" value="PROPROTEIN CONVERTASE P"/>
    <property type="match status" value="1"/>
</dbReference>
<dbReference type="SUPFAM" id="SSF69318">
    <property type="entry name" value="Integrin alpha N-terminal domain"/>
    <property type="match status" value="2"/>
</dbReference>
<reference evidence="3" key="1">
    <citation type="journal article" date="2019" name="Int. J. Syst. Evol. Microbiol.">
        <title>The Global Catalogue of Microorganisms (GCM) 10K type strain sequencing project: providing services to taxonomists for standard genome sequencing and annotation.</title>
        <authorList>
            <consortium name="The Broad Institute Genomics Platform"/>
            <consortium name="The Broad Institute Genome Sequencing Center for Infectious Disease"/>
            <person name="Wu L."/>
            <person name="Ma J."/>
        </authorList>
    </citation>
    <scope>NUCLEOTIDE SEQUENCE [LARGE SCALE GENOMIC DNA]</scope>
    <source>
        <strain evidence="3">JCM 9092</strain>
    </source>
</reference>
<feature type="region of interest" description="Disordered" evidence="1">
    <location>
        <begin position="89"/>
        <end position="119"/>
    </location>
</feature>
<feature type="region of interest" description="Disordered" evidence="1">
    <location>
        <begin position="16"/>
        <end position="54"/>
    </location>
</feature>
<dbReference type="EMBL" id="BAAAUG010000026">
    <property type="protein sequence ID" value="GAA3094948.1"/>
    <property type="molecule type" value="Genomic_DNA"/>
</dbReference>
<feature type="compositionally biased region" description="Polar residues" evidence="1">
    <location>
        <begin position="412"/>
        <end position="426"/>
    </location>
</feature>
<feature type="region of interest" description="Disordered" evidence="1">
    <location>
        <begin position="382"/>
        <end position="426"/>
    </location>
</feature>
<dbReference type="Gene3D" id="2.130.10.130">
    <property type="entry name" value="Integrin alpha, N-terminal"/>
    <property type="match status" value="3"/>
</dbReference>
<organism evidence="2 3">
    <name type="scientific">Streptomyces rectiviolaceus</name>
    <dbReference type="NCBI Taxonomy" id="332591"/>
    <lineage>
        <taxon>Bacteria</taxon>
        <taxon>Bacillati</taxon>
        <taxon>Actinomycetota</taxon>
        <taxon>Actinomycetes</taxon>
        <taxon>Kitasatosporales</taxon>
        <taxon>Streptomycetaceae</taxon>
        <taxon>Streptomyces</taxon>
    </lineage>
</organism>
<feature type="compositionally biased region" description="Acidic residues" evidence="1">
    <location>
        <begin position="97"/>
        <end position="109"/>
    </location>
</feature>
<comment type="caution">
    <text evidence="2">The sequence shown here is derived from an EMBL/GenBank/DDBJ whole genome shotgun (WGS) entry which is preliminary data.</text>
</comment>
<dbReference type="Proteomes" id="UP001501637">
    <property type="component" value="Unassembled WGS sequence"/>
</dbReference>
<dbReference type="RefSeq" id="WP_344520054.1">
    <property type="nucleotide sequence ID" value="NZ_BAAAUG010000026.1"/>
</dbReference>
<evidence type="ECO:0000313" key="2">
    <source>
        <dbReference type="EMBL" id="GAA3094948.1"/>
    </source>
</evidence>
<keyword evidence="3" id="KW-1185">Reference proteome</keyword>
<name>A0ABP6MAP4_9ACTN</name>
<proteinExistence type="predicted"/>
<protein>
    <submittedName>
        <fullName evidence="2">FG-GAP-like repeat-containing protein</fullName>
    </submittedName>
</protein>
<sequence length="498" mass="52003">MGLALCCTTALLAGCGGATDEGSARSEVRPPLKGSPAVGKASKDPDTGDFNGDGFDDYAVEVDFEGPDADRSDIELAVVYGSAKGLLTGSPVRVPDGDGEDGEGDDGEVEGFFSEPLRADLDGDGFTDLIGSRGKYPDTRTFALFGGARGLSAPKDLDVPDGFRPLAAGDFDGDGSVDLLDGGKGTIDDESGEEWDPRLPAERERGEVLFGPFNRAGAPARSWAMDFSQHGYTTPLEAHTGDFDADGCTDILLPYGFDAEQDDSAPDDLTRLAYYRGDAKGGLVPGPDVKPDLYDAMSTVEGLRGVTVADADGDGIDDVIGSGEASDNHAGGGSDPGEITIIYGSKSGLGKGRSAKKMKQKAWSWGFDPKVGDVTGDKVPDLVLGDNDPKGNGGEVSLLPGTSEGPDLDGAQTVSPLTDGLPSTTGKPYRWTEFGSDELLDFNGDGRQDLIVLAEKWERKKPAFLAFRGTAEGLDPGQVQYFAPNYLKPTGTTATRPS</sequence>
<accession>A0ABP6MAP4</accession>
<gene>
    <name evidence="2" type="ORF">GCM10010449_18260</name>
</gene>